<gene>
    <name evidence="1" type="ORF">LENED_005051</name>
</gene>
<organism evidence="1 2">
    <name type="scientific">Lentinula edodes</name>
    <name type="common">Shiitake mushroom</name>
    <name type="synonym">Lentinus edodes</name>
    <dbReference type="NCBI Taxonomy" id="5353"/>
    <lineage>
        <taxon>Eukaryota</taxon>
        <taxon>Fungi</taxon>
        <taxon>Dikarya</taxon>
        <taxon>Basidiomycota</taxon>
        <taxon>Agaricomycotina</taxon>
        <taxon>Agaricomycetes</taxon>
        <taxon>Agaricomycetidae</taxon>
        <taxon>Agaricales</taxon>
        <taxon>Marasmiineae</taxon>
        <taxon>Omphalotaceae</taxon>
        <taxon>Lentinula</taxon>
    </lineage>
</organism>
<dbReference type="EMBL" id="BDGU01000145">
    <property type="protein sequence ID" value="GAW03331.1"/>
    <property type="molecule type" value="Genomic_DNA"/>
</dbReference>
<dbReference type="AlphaFoldDB" id="A0A1Q3E820"/>
<reference evidence="1 2" key="2">
    <citation type="submission" date="2017-02" db="EMBL/GenBank/DDBJ databases">
        <title>A genome survey and senescence transcriptome analysis in Lentinula edodes.</title>
        <authorList>
            <person name="Sakamoto Y."/>
            <person name="Nakade K."/>
            <person name="Sato S."/>
            <person name="Yoshida Y."/>
            <person name="Miyazaki K."/>
            <person name="Natsume S."/>
            <person name="Konno N."/>
        </authorList>
    </citation>
    <scope>NUCLEOTIDE SEQUENCE [LARGE SCALE GENOMIC DNA]</scope>
    <source>
        <strain evidence="1 2">NBRC 111202</strain>
    </source>
</reference>
<dbReference type="Proteomes" id="UP000188533">
    <property type="component" value="Unassembled WGS sequence"/>
</dbReference>
<comment type="caution">
    <text evidence="1">The sequence shown here is derived from an EMBL/GenBank/DDBJ whole genome shotgun (WGS) entry which is preliminary data.</text>
</comment>
<sequence length="138" mass="15589">MEAKLSRILRGDSDSAYIRTLASVGSLCINNEASGPSGCSFERRNIDSWYISALRILRLMLEPKTRSEYLPRHMTVSKWDCQAKMGHCGHWEKVVALQVKIMQCTLPLRFEVSIINLEALKRIVVRNPLSASSVVRAL</sequence>
<name>A0A1Q3E820_LENED</name>
<evidence type="ECO:0000313" key="2">
    <source>
        <dbReference type="Proteomes" id="UP000188533"/>
    </source>
</evidence>
<accession>A0A1Q3E820</accession>
<protein>
    <submittedName>
        <fullName evidence="1">Uncharacterized protein</fullName>
    </submittedName>
</protein>
<reference evidence="1 2" key="1">
    <citation type="submission" date="2016-08" db="EMBL/GenBank/DDBJ databases">
        <authorList>
            <consortium name="Lentinula edodes genome sequencing consortium"/>
            <person name="Sakamoto Y."/>
            <person name="Nakade K."/>
            <person name="Sato S."/>
            <person name="Yoshida Y."/>
            <person name="Miyazaki K."/>
            <person name="Natsume S."/>
            <person name="Konno N."/>
        </authorList>
    </citation>
    <scope>NUCLEOTIDE SEQUENCE [LARGE SCALE GENOMIC DNA]</scope>
    <source>
        <strain evidence="1 2">NBRC 111202</strain>
    </source>
</reference>
<keyword evidence="2" id="KW-1185">Reference proteome</keyword>
<evidence type="ECO:0000313" key="1">
    <source>
        <dbReference type="EMBL" id="GAW03331.1"/>
    </source>
</evidence>
<proteinExistence type="predicted"/>